<name>X8DQA7_9MYCO</name>
<protein>
    <submittedName>
        <fullName evidence="1">AAA domain protein</fullName>
    </submittedName>
</protein>
<gene>
    <name evidence="1" type="ORF">I540_3740</name>
</gene>
<organism evidence="1 2">
    <name type="scientific">Mycobacteroides abscessus subsp. bolletii 1513</name>
    <dbReference type="NCBI Taxonomy" id="1299321"/>
    <lineage>
        <taxon>Bacteria</taxon>
        <taxon>Bacillati</taxon>
        <taxon>Actinomycetota</taxon>
        <taxon>Actinomycetes</taxon>
        <taxon>Mycobacteriales</taxon>
        <taxon>Mycobacteriaceae</taxon>
        <taxon>Mycobacteroides</taxon>
        <taxon>Mycobacteroides abscessus</taxon>
    </lineage>
</organism>
<accession>X8DQA7</accession>
<sequence>MADADVAKFNLLDWETEFNRVPQEPDWLVPGVLIRGANASLVAGAGQGKSLLALDIAAALASGRPVLGQPVHTTMDVLYLDMENSPEDVITRLHDMGYTPDELPYLRYSSFPDIGTLDDTEGAQRVRELVASSKAQFVVIDTACRFVDGEENSNDTWQALYRYTLAR</sequence>
<dbReference type="AlphaFoldDB" id="X8DQA7"/>
<dbReference type="PATRIC" id="fig|1299321.3.peg.3599"/>
<dbReference type="InterPro" id="IPR027417">
    <property type="entry name" value="P-loop_NTPase"/>
</dbReference>
<dbReference type="Gene3D" id="3.40.50.300">
    <property type="entry name" value="P-loop containing nucleotide triphosphate hydrolases"/>
    <property type="match status" value="1"/>
</dbReference>
<dbReference type="Pfam" id="PF13481">
    <property type="entry name" value="AAA_25"/>
    <property type="match status" value="1"/>
</dbReference>
<evidence type="ECO:0000313" key="2">
    <source>
        <dbReference type="Proteomes" id="UP000023351"/>
    </source>
</evidence>
<reference evidence="1 2" key="1">
    <citation type="submission" date="2013-12" db="EMBL/GenBank/DDBJ databases">
        <authorList>
            <person name="Zelazny A."/>
            <person name="Olivier K."/>
            <person name="Holland S."/>
            <person name="Lenaerts A."/>
            <person name="Ordway D."/>
            <person name="DeGroote M.A."/>
            <person name="Parker T."/>
            <person name="Sizemore C."/>
            <person name="Tallon L.J."/>
            <person name="Sadzewicz L.K."/>
            <person name="Sengamalay N."/>
            <person name="Fraser C.M."/>
            <person name="Hine E."/>
            <person name="Shefchek K.A."/>
            <person name="Das S.P."/>
            <person name="Tettelin H."/>
        </authorList>
    </citation>
    <scope>NUCLEOTIDE SEQUENCE [LARGE SCALE GENOMIC DNA]</scope>
    <source>
        <strain evidence="1 2">1513</strain>
    </source>
</reference>
<dbReference type="Proteomes" id="UP000023351">
    <property type="component" value="Unassembled WGS sequence"/>
</dbReference>
<dbReference type="SUPFAM" id="SSF52540">
    <property type="entry name" value="P-loop containing nucleoside triphosphate hydrolases"/>
    <property type="match status" value="1"/>
</dbReference>
<evidence type="ECO:0000313" key="1">
    <source>
        <dbReference type="EMBL" id="EUA69838.1"/>
    </source>
</evidence>
<comment type="caution">
    <text evidence="1">The sequence shown here is derived from an EMBL/GenBank/DDBJ whole genome shotgun (WGS) entry which is preliminary data.</text>
</comment>
<dbReference type="EMBL" id="JAOJ01000002">
    <property type="protein sequence ID" value="EUA69838.1"/>
    <property type="molecule type" value="Genomic_DNA"/>
</dbReference>
<proteinExistence type="predicted"/>